<dbReference type="InterPro" id="IPR036770">
    <property type="entry name" value="Ankyrin_rpt-contain_sf"/>
</dbReference>
<feature type="region of interest" description="Disordered" evidence="1">
    <location>
        <begin position="135"/>
        <end position="197"/>
    </location>
</feature>
<dbReference type="AlphaFoldDB" id="A0A6A6H083"/>
<dbReference type="EMBL" id="ML991826">
    <property type="protein sequence ID" value="KAF2231486.1"/>
    <property type="molecule type" value="Genomic_DNA"/>
</dbReference>
<sequence>MASTPSAPSIDLLLNLVPDSPQAVLVSLSQHPSLASKKDNAGYSLLHAAISYSKLDLARALVHSYNVNADIIDNDEETCLFGAEDVEAAKCAVEELGTSVGWLNYGERKTADEKIEEDGEFPDVAAYLRSVRERSLQEDLPRTGQGGPSDRIATSETVDAASGSEVHPPPPLPEGVKINVGTMEEDTEETKEPDPEFKRRIEELAARNDFQSEEGQRELRTLVTDAVSGLARDSNARNTRPRTE</sequence>
<evidence type="ECO:0000313" key="3">
    <source>
        <dbReference type="Proteomes" id="UP000800092"/>
    </source>
</evidence>
<name>A0A6A6H083_VIRVR</name>
<dbReference type="Gene3D" id="1.25.40.20">
    <property type="entry name" value="Ankyrin repeat-containing domain"/>
    <property type="match status" value="1"/>
</dbReference>
<proteinExistence type="predicted"/>
<evidence type="ECO:0000256" key="1">
    <source>
        <dbReference type="SAM" id="MobiDB-lite"/>
    </source>
</evidence>
<protein>
    <recommendedName>
        <fullName evidence="4">Ankyrin repeat protein</fullName>
    </recommendedName>
</protein>
<keyword evidence="3" id="KW-1185">Reference proteome</keyword>
<evidence type="ECO:0000313" key="2">
    <source>
        <dbReference type="EMBL" id="KAF2231486.1"/>
    </source>
</evidence>
<dbReference type="SUPFAM" id="SSF48403">
    <property type="entry name" value="Ankyrin repeat"/>
    <property type="match status" value="1"/>
</dbReference>
<dbReference type="OrthoDB" id="19174at2759"/>
<evidence type="ECO:0008006" key="4">
    <source>
        <dbReference type="Google" id="ProtNLM"/>
    </source>
</evidence>
<reference evidence="2" key="1">
    <citation type="journal article" date="2020" name="Stud. Mycol.">
        <title>101 Dothideomycetes genomes: a test case for predicting lifestyles and emergence of pathogens.</title>
        <authorList>
            <person name="Haridas S."/>
            <person name="Albert R."/>
            <person name="Binder M."/>
            <person name="Bloem J."/>
            <person name="Labutti K."/>
            <person name="Salamov A."/>
            <person name="Andreopoulos B."/>
            <person name="Baker S."/>
            <person name="Barry K."/>
            <person name="Bills G."/>
            <person name="Bluhm B."/>
            <person name="Cannon C."/>
            <person name="Castanera R."/>
            <person name="Culley D."/>
            <person name="Daum C."/>
            <person name="Ezra D."/>
            <person name="Gonzalez J."/>
            <person name="Henrissat B."/>
            <person name="Kuo A."/>
            <person name="Liang C."/>
            <person name="Lipzen A."/>
            <person name="Lutzoni F."/>
            <person name="Magnuson J."/>
            <person name="Mondo S."/>
            <person name="Nolan M."/>
            <person name="Ohm R."/>
            <person name="Pangilinan J."/>
            <person name="Park H.-J."/>
            <person name="Ramirez L."/>
            <person name="Alfaro M."/>
            <person name="Sun H."/>
            <person name="Tritt A."/>
            <person name="Yoshinaga Y."/>
            <person name="Zwiers L.-H."/>
            <person name="Turgeon B."/>
            <person name="Goodwin S."/>
            <person name="Spatafora J."/>
            <person name="Crous P."/>
            <person name="Grigoriev I."/>
        </authorList>
    </citation>
    <scope>NUCLEOTIDE SEQUENCE</scope>
    <source>
        <strain evidence="2">Tuck. ex Michener</strain>
    </source>
</reference>
<accession>A0A6A6H083</accession>
<dbReference type="Proteomes" id="UP000800092">
    <property type="component" value="Unassembled WGS sequence"/>
</dbReference>
<organism evidence="2 3">
    <name type="scientific">Viridothelium virens</name>
    <name type="common">Speckled blister lichen</name>
    <name type="synonym">Trypethelium virens</name>
    <dbReference type="NCBI Taxonomy" id="1048519"/>
    <lineage>
        <taxon>Eukaryota</taxon>
        <taxon>Fungi</taxon>
        <taxon>Dikarya</taxon>
        <taxon>Ascomycota</taxon>
        <taxon>Pezizomycotina</taxon>
        <taxon>Dothideomycetes</taxon>
        <taxon>Dothideomycetes incertae sedis</taxon>
        <taxon>Trypetheliales</taxon>
        <taxon>Trypetheliaceae</taxon>
        <taxon>Viridothelium</taxon>
    </lineage>
</organism>
<gene>
    <name evidence="2" type="ORF">EV356DRAFT_291083</name>
</gene>